<dbReference type="Proteomes" id="UP000032414">
    <property type="component" value="Chromosome I"/>
</dbReference>
<name>A0A098GAV3_LEGMI</name>
<dbReference type="KEGG" id="tmc:LMI_0193"/>
<dbReference type="RefSeq" id="WP_045098121.1">
    <property type="nucleotide sequence ID" value="NZ_CP020614.1"/>
</dbReference>
<dbReference type="Pfam" id="PF00612">
    <property type="entry name" value="IQ"/>
    <property type="match status" value="1"/>
</dbReference>
<dbReference type="OrthoDB" id="5654372at2"/>
<evidence type="ECO:0000256" key="1">
    <source>
        <dbReference type="SAM" id="MobiDB-lite"/>
    </source>
</evidence>
<sequence length="298" mass="34385">MGKDLNQTQAALMIQKIWRGHQTRKKYLFKQLPKAGFFVCKTYIVGNDPKIRGLEPYKTSEGKIALVATSGLRSLDLICTLGNKESTPKLIIVDYSSYVVSFWRKLRELVESSQFSDNSDFEQAFVSFLNKNKGLYYENQDQIFDDDRNLNYENQNPVVYMKELIEHHSLEFVLSVIKHSTIIAQSWQDEGLFYVLKNIIDLNNIEEVYAYPSNIEACGTFTRLSIKLLDPKLTISTNYPSATSIPDRVFLEERKKADSSDWIDEWDDSEDSDDEEVYVDSEQEDLNTSDEETQTLGL</sequence>
<dbReference type="SMART" id="SM00015">
    <property type="entry name" value="IQ"/>
    <property type="match status" value="1"/>
</dbReference>
<dbReference type="Gene3D" id="1.20.5.190">
    <property type="match status" value="1"/>
</dbReference>
<organism evidence="2 4">
    <name type="scientific">Legionella micdadei</name>
    <name type="common">Tatlockia micdadei</name>
    <dbReference type="NCBI Taxonomy" id="451"/>
    <lineage>
        <taxon>Bacteria</taxon>
        <taxon>Pseudomonadati</taxon>
        <taxon>Pseudomonadota</taxon>
        <taxon>Gammaproteobacteria</taxon>
        <taxon>Legionellales</taxon>
        <taxon>Legionellaceae</taxon>
        <taxon>Legionella</taxon>
    </lineage>
</organism>
<reference evidence="3 5" key="3">
    <citation type="submission" date="2016-10" db="EMBL/GenBank/DDBJ databases">
        <authorList>
            <person name="Varghese N."/>
            <person name="Submissions S."/>
        </authorList>
    </citation>
    <scope>NUCLEOTIDE SEQUENCE [LARGE SCALE GENOMIC DNA]</scope>
    <source>
        <strain evidence="3 5">ATCC 33218</strain>
    </source>
</reference>
<dbReference type="Proteomes" id="UP000182998">
    <property type="component" value="Unassembled WGS sequence"/>
</dbReference>
<feature type="region of interest" description="Disordered" evidence="1">
    <location>
        <begin position="255"/>
        <end position="298"/>
    </location>
</feature>
<dbReference type="PROSITE" id="PS50096">
    <property type="entry name" value="IQ"/>
    <property type="match status" value="1"/>
</dbReference>
<evidence type="ECO:0000313" key="2">
    <source>
        <dbReference type="EMBL" id="CEG59558.1"/>
    </source>
</evidence>
<evidence type="ECO:0000313" key="3">
    <source>
        <dbReference type="EMBL" id="SCX93624.1"/>
    </source>
</evidence>
<dbReference type="PATRIC" id="fig|451.8.peg.651"/>
<dbReference type="EMBL" id="FMVN01000002">
    <property type="protein sequence ID" value="SCX93624.1"/>
    <property type="molecule type" value="Genomic_DNA"/>
</dbReference>
<dbReference type="InterPro" id="IPR000048">
    <property type="entry name" value="IQ_motif_EF-hand-BS"/>
</dbReference>
<dbReference type="STRING" id="451.B6N58_00905"/>
<reference evidence="4" key="2">
    <citation type="submission" date="2014-09" db="EMBL/GenBank/DDBJ databases">
        <authorList>
            <person name="Gomez-Valero L."/>
        </authorList>
    </citation>
    <scope>NUCLEOTIDE SEQUENCE [LARGE SCALE GENOMIC DNA]</scope>
    <source>
        <strain evidence="4">ATCC33218</strain>
    </source>
</reference>
<evidence type="ECO:0000313" key="5">
    <source>
        <dbReference type="Proteomes" id="UP000182998"/>
    </source>
</evidence>
<keyword evidence="5" id="KW-1185">Reference proteome</keyword>
<proteinExistence type="predicted"/>
<feature type="compositionally biased region" description="Acidic residues" evidence="1">
    <location>
        <begin position="261"/>
        <end position="298"/>
    </location>
</feature>
<dbReference type="AlphaFoldDB" id="A0A098GAV3"/>
<evidence type="ECO:0000313" key="4">
    <source>
        <dbReference type="Proteomes" id="UP000032414"/>
    </source>
</evidence>
<gene>
    <name evidence="2" type="ORF">LMI_0193</name>
    <name evidence="3" type="ORF">SAMN02982997_00426</name>
</gene>
<dbReference type="EMBL" id="LN614830">
    <property type="protein sequence ID" value="CEG59558.1"/>
    <property type="molecule type" value="Genomic_DNA"/>
</dbReference>
<dbReference type="HOGENOM" id="CLU_933614_0_0_6"/>
<accession>A0A098GAV3</accession>
<protein>
    <submittedName>
        <fullName evidence="3">IQ calmodulin-binding motif-containing protein</fullName>
    </submittedName>
</protein>
<reference evidence="2" key="1">
    <citation type="submission" date="2014-09" db="EMBL/GenBank/DDBJ databases">
        <authorList>
            <person name="GOMEZ-VALERO Laura"/>
        </authorList>
    </citation>
    <scope>NUCLEOTIDE SEQUENCE</scope>
    <source>
        <strain evidence="2">ATCC33218</strain>
    </source>
</reference>
<dbReference type="CDD" id="cd23767">
    <property type="entry name" value="IQCD"/>
    <property type="match status" value="1"/>
</dbReference>